<dbReference type="GO" id="GO:0005524">
    <property type="term" value="F:ATP binding"/>
    <property type="evidence" value="ECO:0007669"/>
    <property type="project" value="UniProtKB-UniRule"/>
</dbReference>
<feature type="binding site" evidence="9">
    <location>
        <position position="42"/>
    </location>
    <ligand>
        <name>substrate</name>
    </ligand>
</feature>
<evidence type="ECO:0000256" key="9">
    <source>
        <dbReference type="HAMAP-Rule" id="MF_00336"/>
    </source>
</evidence>
<keyword evidence="5 9" id="KW-0093">Biotin biosynthesis</keyword>
<evidence type="ECO:0000256" key="8">
    <source>
        <dbReference type="ARBA" id="ARBA00047386"/>
    </source>
</evidence>
<keyword evidence="1 9" id="KW-0963">Cytoplasm</keyword>
<comment type="subunit">
    <text evidence="9">Homodimer.</text>
</comment>
<dbReference type="PIRSF" id="PIRSF006755">
    <property type="entry name" value="DTB_synth"/>
    <property type="match status" value="1"/>
</dbReference>
<keyword evidence="2 9" id="KW-0436">Ligase</keyword>
<comment type="catalytic activity">
    <reaction evidence="8">
        <text>(7R,8S)-8-amino-7-(carboxyamino)nonanoate + ATP = (4R,5S)-dethiobiotin + ADP + phosphate + H(+)</text>
        <dbReference type="Rhea" id="RHEA:63684"/>
        <dbReference type="ChEBI" id="CHEBI:15378"/>
        <dbReference type="ChEBI" id="CHEBI:30616"/>
        <dbReference type="ChEBI" id="CHEBI:43474"/>
        <dbReference type="ChEBI" id="CHEBI:149470"/>
        <dbReference type="ChEBI" id="CHEBI:149473"/>
        <dbReference type="ChEBI" id="CHEBI:456216"/>
    </reaction>
</comment>
<feature type="binding site" evidence="9">
    <location>
        <begin position="175"/>
        <end position="176"/>
    </location>
    <ligand>
        <name>ATP</name>
        <dbReference type="ChEBI" id="CHEBI:30616"/>
    </ligand>
</feature>
<dbReference type="EMBL" id="PDPS01000026">
    <property type="protein sequence ID" value="PID57631.1"/>
    <property type="molecule type" value="Genomic_DNA"/>
</dbReference>
<organism evidence="10 11">
    <name type="scientific">candidate division KSB3 bacterium</name>
    <dbReference type="NCBI Taxonomy" id="2044937"/>
    <lineage>
        <taxon>Bacteria</taxon>
        <taxon>candidate division KSB3</taxon>
    </lineage>
</organism>
<evidence type="ECO:0000256" key="4">
    <source>
        <dbReference type="ARBA" id="ARBA00022741"/>
    </source>
</evidence>
<accession>A0A2G6E785</accession>
<dbReference type="GO" id="GO:0004141">
    <property type="term" value="F:dethiobiotin synthase activity"/>
    <property type="evidence" value="ECO:0007669"/>
    <property type="project" value="UniProtKB-UniRule"/>
</dbReference>
<comment type="catalytic activity">
    <reaction evidence="9">
        <text>(7R,8S)-7,8-diammoniononanoate + CO2 + ATP = (4R,5S)-dethiobiotin + ADP + phosphate + 3 H(+)</text>
        <dbReference type="Rhea" id="RHEA:15805"/>
        <dbReference type="ChEBI" id="CHEBI:15378"/>
        <dbReference type="ChEBI" id="CHEBI:16526"/>
        <dbReference type="ChEBI" id="CHEBI:30616"/>
        <dbReference type="ChEBI" id="CHEBI:43474"/>
        <dbReference type="ChEBI" id="CHEBI:149469"/>
        <dbReference type="ChEBI" id="CHEBI:149473"/>
        <dbReference type="ChEBI" id="CHEBI:456216"/>
        <dbReference type="EC" id="6.3.3.3"/>
    </reaction>
</comment>
<evidence type="ECO:0000256" key="7">
    <source>
        <dbReference type="ARBA" id="ARBA00022842"/>
    </source>
</evidence>
<comment type="caution">
    <text evidence="9">Lacks conserved residue(s) required for the propagation of feature annotation.</text>
</comment>
<dbReference type="SUPFAM" id="SSF52540">
    <property type="entry name" value="P-loop containing nucleoside triphosphate hydrolases"/>
    <property type="match status" value="1"/>
</dbReference>
<keyword evidence="3 9" id="KW-0479">Metal-binding</keyword>
<comment type="pathway">
    <text evidence="9">Cofactor biosynthesis; biotin biosynthesis; biotin from 7,8-diaminononanoate: step 1/2.</text>
</comment>
<evidence type="ECO:0000256" key="2">
    <source>
        <dbReference type="ARBA" id="ARBA00022598"/>
    </source>
</evidence>
<dbReference type="UniPathway" id="UPA00078">
    <property type="reaction ID" value="UER00161"/>
</dbReference>
<keyword evidence="7 9" id="KW-0460">Magnesium</keyword>
<dbReference type="AlphaFoldDB" id="A0A2G6E785"/>
<comment type="cofactor">
    <cofactor evidence="9">
        <name>Mg(2+)</name>
        <dbReference type="ChEBI" id="CHEBI:18420"/>
    </cofactor>
</comment>
<evidence type="ECO:0000256" key="5">
    <source>
        <dbReference type="ARBA" id="ARBA00022756"/>
    </source>
</evidence>
<name>A0A2G6E785_9BACT</name>
<comment type="function">
    <text evidence="9">Catalyzes a mechanistically unusual reaction, the ATP-dependent insertion of CO2 between the N7 and N8 nitrogen atoms of 7,8-diaminopelargonic acid (DAPA, also called 7,8-diammoniononanoate) to form a ureido ring.</text>
</comment>
<proteinExistence type="inferred from homology"/>
<dbReference type="Proteomes" id="UP000229740">
    <property type="component" value="Unassembled WGS sequence"/>
</dbReference>
<evidence type="ECO:0000256" key="1">
    <source>
        <dbReference type="ARBA" id="ARBA00022490"/>
    </source>
</evidence>
<feature type="binding site" evidence="9">
    <location>
        <position position="50"/>
    </location>
    <ligand>
        <name>ATP</name>
        <dbReference type="ChEBI" id="CHEBI:30616"/>
    </ligand>
</feature>
<dbReference type="CDD" id="cd03109">
    <property type="entry name" value="DTBS"/>
    <property type="match status" value="1"/>
</dbReference>
<evidence type="ECO:0000313" key="11">
    <source>
        <dbReference type="Proteomes" id="UP000229740"/>
    </source>
</evidence>
<dbReference type="GO" id="GO:0009102">
    <property type="term" value="P:biotin biosynthetic process"/>
    <property type="evidence" value="ECO:0007669"/>
    <property type="project" value="UniProtKB-UniRule"/>
</dbReference>
<evidence type="ECO:0000256" key="6">
    <source>
        <dbReference type="ARBA" id="ARBA00022840"/>
    </source>
</evidence>
<evidence type="ECO:0000313" key="10">
    <source>
        <dbReference type="EMBL" id="PID57631.1"/>
    </source>
</evidence>
<feature type="binding site" evidence="9">
    <location>
        <position position="115"/>
    </location>
    <ligand>
        <name>Mg(2+)</name>
        <dbReference type="ChEBI" id="CHEBI:18420"/>
    </ligand>
</feature>
<dbReference type="PANTHER" id="PTHR43210">
    <property type="entry name" value="DETHIOBIOTIN SYNTHETASE"/>
    <property type="match status" value="1"/>
</dbReference>
<feature type="binding site" evidence="9">
    <location>
        <begin position="219"/>
        <end position="221"/>
    </location>
    <ligand>
        <name>ATP</name>
        <dbReference type="ChEBI" id="CHEBI:30616"/>
    </ligand>
</feature>
<dbReference type="InterPro" id="IPR004472">
    <property type="entry name" value="DTB_synth_BioD"/>
</dbReference>
<dbReference type="Pfam" id="PF13500">
    <property type="entry name" value="AAA_26"/>
    <property type="match status" value="1"/>
</dbReference>
<feature type="binding site" evidence="9">
    <location>
        <begin position="115"/>
        <end position="118"/>
    </location>
    <ligand>
        <name>ATP</name>
        <dbReference type="ChEBI" id="CHEBI:30616"/>
    </ligand>
</feature>
<keyword evidence="6 9" id="KW-0067">ATP-binding</keyword>
<dbReference type="NCBIfam" id="TIGR00347">
    <property type="entry name" value="bioD"/>
    <property type="match status" value="1"/>
</dbReference>
<feature type="binding site" evidence="9">
    <location>
        <position position="50"/>
    </location>
    <ligand>
        <name>Mg(2+)</name>
        <dbReference type="ChEBI" id="CHEBI:18420"/>
    </ligand>
</feature>
<dbReference type="HAMAP" id="MF_00336">
    <property type="entry name" value="BioD"/>
    <property type="match status" value="1"/>
</dbReference>
<comment type="caution">
    <text evidence="10">The sequence shown here is derived from an EMBL/GenBank/DDBJ whole genome shotgun (WGS) entry which is preliminary data.</text>
</comment>
<gene>
    <name evidence="9" type="primary">bioD</name>
    <name evidence="10" type="ORF">CSB45_06640</name>
</gene>
<feature type="active site" evidence="9">
    <location>
        <position position="38"/>
    </location>
</feature>
<dbReference type="GO" id="GO:0000287">
    <property type="term" value="F:magnesium ion binding"/>
    <property type="evidence" value="ECO:0007669"/>
    <property type="project" value="UniProtKB-UniRule"/>
</dbReference>
<comment type="subcellular location">
    <subcellularLocation>
        <location evidence="9">Cytoplasm</location>
    </subcellularLocation>
</comment>
<protein>
    <recommendedName>
        <fullName evidence="9">ATP-dependent dethiobiotin synthetase BioD</fullName>
        <ecNumber evidence="9">6.3.3.3</ecNumber>
    </recommendedName>
    <alternativeName>
        <fullName evidence="9">DTB synthetase</fullName>
        <shortName evidence="9">DTBS</shortName>
    </alternativeName>
    <alternativeName>
        <fullName evidence="9">Dethiobiotin synthase</fullName>
    </alternativeName>
</protein>
<feature type="binding site" evidence="9">
    <location>
        <position position="17"/>
    </location>
    <ligand>
        <name>Mg(2+)</name>
        <dbReference type="ChEBI" id="CHEBI:18420"/>
    </ligand>
</feature>
<evidence type="ECO:0000256" key="3">
    <source>
        <dbReference type="ARBA" id="ARBA00022723"/>
    </source>
</evidence>
<sequence length="228" mass="25597">MMPTVFITGIDTDAGKSVATGLLARWLCTAGYSVITQKIAQTGCEKYSEDILLHRKLMGIAPTDEDREALSCPYLFSIPASPHLAAAREQQRIDPEVISRAAETLEKRYEYLIIEGVGGLYVPLNESLTVLDYLTRKRYPVILVSSAKLGSINHTLLSLEALSRRKLKVLGILYNEFPPEDPLIAEDSQQIFKRFLKEFGYQDRLISIPRIDFDGAALPHVDFSNFFI</sequence>
<comment type="similarity">
    <text evidence="9">Belongs to the dethiobiotin synthetase family.</text>
</comment>
<dbReference type="InterPro" id="IPR027417">
    <property type="entry name" value="P-loop_NTPase"/>
</dbReference>
<feature type="binding site" evidence="9">
    <location>
        <begin position="13"/>
        <end position="18"/>
    </location>
    <ligand>
        <name>ATP</name>
        <dbReference type="ChEBI" id="CHEBI:30616"/>
    </ligand>
</feature>
<dbReference type="GO" id="GO:0005829">
    <property type="term" value="C:cytosol"/>
    <property type="evidence" value="ECO:0007669"/>
    <property type="project" value="TreeGrafter"/>
</dbReference>
<keyword evidence="4 9" id="KW-0547">Nucleotide-binding</keyword>
<dbReference type="Gene3D" id="3.40.50.300">
    <property type="entry name" value="P-loop containing nucleotide triphosphate hydrolases"/>
    <property type="match status" value="1"/>
</dbReference>
<reference evidence="10 11" key="1">
    <citation type="submission" date="2017-10" db="EMBL/GenBank/DDBJ databases">
        <title>Novel microbial diversity and functional potential in the marine mammal oral microbiome.</title>
        <authorList>
            <person name="Dudek N.K."/>
            <person name="Sun C.L."/>
            <person name="Burstein D."/>
            <person name="Kantor R.S."/>
            <person name="Aliaga Goltsman D.S."/>
            <person name="Bik E.M."/>
            <person name="Thomas B.C."/>
            <person name="Banfield J.F."/>
            <person name="Relman D.A."/>
        </authorList>
    </citation>
    <scope>NUCLEOTIDE SEQUENCE [LARGE SCALE GENOMIC DNA]</scope>
    <source>
        <strain evidence="10">DOLZORAL124_49_17</strain>
    </source>
</reference>
<dbReference type="PANTHER" id="PTHR43210:SF2">
    <property type="entry name" value="ATP-DEPENDENT DETHIOBIOTIN SYNTHETASE BIOD 2"/>
    <property type="match status" value="1"/>
</dbReference>
<dbReference type="EC" id="6.3.3.3" evidence="9"/>